<accession>A0A2Z7A9K4</accession>
<evidence type="ECO:0000256" key="1">
    <source>
        <dbReference type="SAM" id="MobiDB-lite"/>
    </source>
</evidence>
<dbReference type="Proteomes" id="UP000250235">
    <property type="component" value="Unassembled WGS sequence"/>
</dbReference>
<gene>
    <name evidence="2" type="ORF">F511_19178</name>
</gene>
<sequence>MGPISHTGPKTSRAARDRSEPKPRRNQTSLHDIAGASPERRPTGGGRHHRNRTARGNACGRDMCGASYNGFSVGHGVDPAGNAPGGG</sequence>
<name>A0A2Z7A9K4_9LAMI</name>
<keyword evidence="3" id="KW-1185">Reference proteome</keyword>
<feature type="region of interest" description="Disordered" evidence="1">
    <location>
        <begin position="1"/>
        <end position="87"/>
    </location>
</feature>
<proteinExistence type="predicted"/>
<organism evidence="2 3">
    <name type="scientific">Dorcoceras hygrometricum</name>
    <dbReference type="NCBI Taxonomy" id="472368"/>
    <lineage>
        <taxon>Eukaryota</taxon>
        <taxon>Viridiplantae</taxon>
        <taxon>Streptophyta</taxon>
        <taxon>Embryophyta</taxon>
        <taxon>Tracheophyta</taxon>
        <taxon>Spermatophyta</taxon>
        <taxon>Magnoliopsida</taxon>
        <taxon>eudicotyledons</taxon>
        <taxon>Gunneridae</taxon>
        <taxon>Pentapetalae</taxon>
        <taxon>asterids</taxon>
        <taxon>lamiids</taxon>
        <taxon>Lamiales</taxon>
        <taxon>Gesneriaceae</taxon>
        <taxon>Didymocarpoideae</taxon>
        <taxon>Trichosporeae</taxon>
        <taxon>Loxocarpinae</taxon>
        <taxon>Dorcoceras</taxon>
    </lineage>
</organism>
<dbReference type="EMBL" id="KV017460">
    <property type="protein sequence ID" value="KZV18402.1"/>
    <property type="molecule type" value="Genomic_DNA"/>
</dbReference>
<protein>
    <submittedName>
        <fullName evidence="2">Uncharacterized protein</fullName>
    </submittedName>
</protein>
<reference evidence="2 3" key="1">
    <citation type="journal article" date="2015" name="Proc. Natl. Acad. Sci. U.S.A.">
        <title>The resurrection genome of Boea hygrometrica: A blueprint for survival of dehydration.</title>
        <authorList>
            <person name="Xiao L."/>
            <person name="Yang G."/>
            <person name="Zhang L."/>
            <person name="Yang X."/>
            <person name="Zhao S."/>
            <person name="Ji Z."/>
            <person name="Zhou Q."/>
            <person name="Hu M."/>
            <person name="Wang Y."/>
            <person name="Chen M."/>
            <person name="Xu Y."/>
            <person name="Jin H."/>
            <person name="Xiao X."/>
            <person name="Hu G."/>
            <person name="Bao F."/>
            <person name="Hu Y."/>
            <person name="Wan P."/>
            <person name="Li L."/>
            <person name="Deng X."/>
            <person name="Kuang T."/>
            <person name="Xiang C."/>
            <person name="Zhu J.K."/>
            <person name="Oliver M.J."/>
            <person name="He Y."/>
        </authorList>
    </citation>
    <scope>NUCLEOTIDE SEQUENCE [LARGE SCALE GENOMIC DNA]</scope>
    <source>
        <strain evidence="3">cv. XS01</strain>
    </source>
</reference>
<evidence type="ECO:0000313" key="3">
    <source>
        <dbReference type="Proteomes" id="UP000250235"/>
    </source>
</evidence>
<dbReference type="AlphaFoldDB" id="A0A2Z7A9K4"/>
<evidence type="ECO:0000313" key="2">
    <source>
        <dbReference type="EMBL" id="KZV18402.1"/>
    </source>
</evidence>
<feature type="compositionally biased region" description="Basic and acidic residues" evidence="1">
    <location>
        <begin position="14"/>
        <end position="23"/>
    </location>
</feature>